<proteinExistence type="predicted"/>
<accession>A0A3N2Q2L6</accession>
<dbReference type="RefSeq" id="XP_028468783.1">
    <property type="nucleotide sequence ID" value="XM_028611265.1"/>
</dbReference>
<organism evidence="1 2">
    <name type="scientific">Sodiomyces alkalinus (strain CBS 110278 / VKM F-3762 / F11)</name>
    <name type="common">Alkaliphilic filamentous fungus</name>
    <dbReference type="NCBI Taxonomy" id="1314773"/>
    <lineage>
        <taxon>Eukaryota</taxon>
        <taxon>Fungi</taxon>
        <taxon>Dikarya</taxon>
        <taxon>Ascomycota</taxon>
        <taxon>Pezizomycotina</taxon>
        <taxon>Sordariomycetes</taxon>
        <taxon>Hypocreomycetidae</taxon>
        <taxon>Glomerellales</taxon>
        <taxon>Plectosphaerellaceae</taxon>
        <taxon>Sodiomyces</taxon>
    </lineage>
</organism>
<reference evidence="1 2" key="1">
    <citation type="journal article" date="2018" name="Mol. Ecol.">
        <title>The obligate alkalophilic soda-lake fungus Sodiomyces alkalinus has shifted to a protein diet.</title>
        <authorList>
            <person name="Grum-Grzhimaylo A.A."/>
            <person name="Falkoski D.L."/>
            <person name="van den Heuvel J."/>
            <person name="Valero-Jimenez C.A."/>
            <person name="Min B."/>
            <person name="Choi I.G."/>
            <person name="Lipzen A."/>
            <person name="Daum C.G."/>
            <person name="Aanen D.K."/>
            <person name="Tsang A."/>
            <person name="Henrissat B."/>
            <person name="Bilanenko E.N."/>
            <person name="de Vries R.P."/>
            <person name="van Kan J.A.L."/>
            <person name="Grigoriev I.V."/>
            <person name="Debets A.J.M."/>
        </authorList>
    </citation>
    <scope>NUCLEOTIDE SEQUENCE [LARGE SCALE GENOMIC DNA]</scope>
    <source>
        <strain evidence="1 2">F11</strain>
    </source>
</reference>
<protein>
    <submittedName>
        <fullName evidence="1">Uncharacterized protein</fullName>
    </submittedName>
</protein>
<evidence type="ECO:0000313" key="1">
    <source>
        <dbReference type="EMBL" id="ROT40977.1"/>
    </source>
</evidence>
<name>A0A3N2Q2L6_SODAK</name>
<sequence length="84" mass="9638">MLSVKEKDKDHMCRLGGMGKGELNRAKAKDLLVSSSGCQLRGGALPWFPEMHKDSDESKRCTRREFSLRMVHEKLADYQVNDRQ</sequence>
<dbReference type="EMBL" id="ML119052">
    <property type="protein sequence ID" value="ROT40977.1"/>
    <property type="molecule type" value="Genomic_DNA"/>
</dbReference>
<dbReference type="GeneID" id="39579743"/>
<gene>
    <name evidence="1" type="ORF">SODALDRAFT_330698</name>
</gene>
<evidence type="ECO:0000313" key="2">
    <source>
        <dbReference type="Proteomes" id="UP000272025"/>
    </source>
</evidence>
<dbReference type="Proteomes" id="UP000272025">
    <property type="component" value="Unassembled WGS sequence"/>
</dbReference>
<dbReference type="AlphaFoldDB" id="A0A3N2Q2L6"/>
<keyword evidence="2" id="KW-1185">Reference proteome</keyword>